<evidence type="ECO:0000313" key="1">
    <source>
        <dbReference type="EMBL" id="KAJ0113356.1"/>
    </source>
</evidence>
<sequence length="553" mass="60834">MTEENPEISQRADLTSMSDKEVFELVWENGQVLMRDLPRRAQRGPLINVHPSHDSSINSQCDSYDKFHKDSQVVPVHEDANLKMGCHSNYFTETPQHAPTSQPDKSSNKQYQESASFKRARTNSRQNLGSMRDFPVTKLQEQDLESDGRKATTNFSLFLGSPGLLQVNSQRSGVKMPTTIAAPLSSAEGLNNNCKRSSPCSNIIPLESMSIAPANGSKTVKGFHYQPNLMEATVELLPPAAKPSDKSLPDYESEACCREDASPNQVYGQTSNIAANQAKRKLNNTQKAVELPVASSSLCSRGASNNPTYTLKRRYDDTEGSADHPSQNIERKATSVRKPVPGSKSKPKGMTKAFPGSKSNGEKRTAEFHNLSERKRRDKINKKMRALQELIPNCNKVDKVSMLDEAIEYLKNLQLQVQMMSMGNRVYMPPMLLPNGMQQLHPQMTHFSPMRMQMGSGCNPFPPHFLFPPIPGATAMPGFAPQLLPMSLLPAQLGLGLLNTTVRLPAVSPASASAPTQPMVSATLSNSKDSIHNIIPEEGKSKVVKSSKIHSPN</sequence>
<keyword evidence="2" id="KW-1185">Reference proteome</keyword>
<dbReference type="Proteomes" id="UP001164250">
    <property type="component" value="Chromosome 1"/>
</dbReference>
<accession>A0ACC1CCM3</accession>
<organism evidence="1 2">
    <name type="scientific">Pistacia atlantica</name>
    <dbReference type="NCBI Taxonomy" id="434234"/>
    <lineage>
        <taxon>Eukaryota</taxon>
        <taxon>Viridiplantae</taxon>
        <taxon>Streptophyta</taxon>
        <taxon>Embryophyta</taxon>
        <taxon>Tracheophyta</taxon>
        <taxon>Spermatophyta</taxon>
        <taxon>Magnoliopsida</taxon>
        <taxon>eudicotyledons</taxon>
        <taxon>Gunneridae</taxon>
        <taxon>Pentapetalae</taxon>
        <taxon>rosids</taxon>
        <taxon>malvids</taxon>
        <taxon>Sapindales</taxon>
        <taxon>Anacardiaceae</taxon>
        <taxon>Pistacia</taxon>
    </lineage>
</organism>
<protein>
    <submittedName>
        <fullName evidence="1">Uncharacterized protein</fullName>
    </submittedName>
</protein>
<comment type="caution">
    <text evidence="1">The sequence shown here is derived from an EMBL/GenBank/DDBJ whole genome shotgun (WGS) entry which is preliminary data.</text>
</comment>
<proteinExistence type="predicted"/>
<name>A0ACC1CCM3_9ROSI</name>
<dbReference type="EMBL" id="CM047897">
    <property type="protein sequence ID" value="KAJ0113356.1"/>
    <property type="molecule type" value="Genomic_DNA"/>
</dbReference>
<evidence type="ECO:0000313" key="2">
    <source>
        <dbReference type="Proteomes" id="UP001164250"/>
    </source>
</evidence>
<gene>
    <name evidence="1" type="ORF">Patl1_00767</name>
</gene>
<reference evidence="2" key="1">
    <citation type="journal article" date="2023" name="G3 (Bethesda)">
        <title>Genome assembly and association tests identify interacting loci associated with vigor, precocity, and sex in interspecific pistachio rootstocks.</title>
        <authorList>
            <person name="Palmer W."/>
            <person name="Jacygrad E."/>
            <person name="Sagayaradj S."/>
            <person name="Cavanaugh K."/>
            <person name="Han R."/>
            <person name="Bertier L."/>
            <person name="Beede B."/>
            <person name="Kafkas S."/>
            <person name="Golino D."/>
            <person name="Preece J."/>
            <person name="Michelmore R."/>
        </authorList>
    </citation>
    <scope>NUCLEOTIDE SEQUENCE [LARGE SCALE GENOMIC DNA]</scope>
</reference>